<keyword evidence="4 6" id="KW-0732">Signal</keyword>
<keyword evidence="8" id="KW-1185">Reference proteome</keyword>
<evidence type="ECO:0000313" key="8">
    <source>
        <dbReference type="Proteomes" id="UP000832011"/>
    </source>
</evidence>
<evidence type="ECO:0000256" key="2">
    <source>
        <dbReference type="ARBA" id="ARBA00006099"/>
    </source>
</evidence>
<gene>
    <name evidence="7" type="ORF">LVJ82_14405</name>
</gene>
<feature type="chain" id="PRO_5045700213" evidence="6">
    <location>
        <begin position="21"/>
        <end position="357"/>
    </location>
</feature>
<dbReference type="NCBIfam" id="NF008022">
    <property type="entry name" value="PRK10752.1"/>
    <property type="match status" value="1"/>
</dbReference>
<comment type="subcellular location">
    <subcellularLocation>
        <location evidence="1">Periplasm</location>
    </subcellularLocation>
</comment>
<keyword evidence="3" id="KW-0813">Transport</keyword>
<evidence type="ECO:0000256" key="1">
    <source>
        <dbReference type="ARBA" id="ARBA00004418"/>
    </source>
</evidence>
<dbReference type="NCBIfam" id="NF008106">
    <property type="entry name" value="PRK10852.1"/>
    <property type="match status" value="1"/>
</dbReference>
<dbReference type="Pfam" id="PF13531">
    <property type="entry name" value="SBP_bac_11"/>
    <property type="match status" value="1"/>
</dbReference>
<proteinExistence type="inferred from homology"/>
<dbReference type="CDD" id="cd01005">
    <property type="entry name" value="PBP2_CysP"/>
    <property type="match status" value="1"/>
</dbReference>
<dbReference type="SUPFAM" id="SSF53850">
    <property type="entry name" value="Periplasmic binding protein-like II"/>
    <property type="match status" value="1"/>
</dbReference>
<evidence type="ECO:0000256" key="5">
    <source>
        <dbReference type="ARBA" id="ARBA00022764"/>
    </source>
</evidence>
<organism evidence="7 8">
    <name type="scientific">Vitreoscilla massiliensis</name>
    <dbReference type="NCBI Taxonomy" id="1689272"/>
    <lineage>
        <taxon>Bacteria</taxon>
        <taxon>Pseudomonadati</taxon>
        <taxon>Pseudomonadota</taxon>
        <taxon>Betaproteobacteria</taxon>
        <taxon>Neisseriales</taxon>
        <taxon>Neisseriaceae</taxon>
        <taxon>Vitreoscilla</taxon>
    </lineage>
</organism>
<keyword evidence="5" id="KW-0574">Periplasm</keyword>
<protein>
    <submittedName>
        <fullName evidence="7">Sulfate ABC transporter substrate-binding protein</fullName>
    </submittedName>
</protein>
<dbReference type="InterPro" id="IPR005669">
    <property type="entry name" value="Thiosulph/SO4-bd"/>
</dbReference>
<dbReference type="Proteomes" id="UP000832011">
    <property type="component" value="Chromosome"/>
</dbReference>
<reference evidence="7 8" key="1">
    <citation type="journal article" date="2022" name="Res Sq">
        <title>Evolution of multicellular longitudinally dividing oral cavity symbionts (Neisseriaceae).</title>
        <authorList>
            <person name="Nyongesa S."/>
            <person name="Weber P."/>
            <person name="Bernet E."/>
            <person name="Pullido F."/>
            <person name="Nieckarz M."/>
            <person name="Delaby M."/>
            <person name="Nieves C."/>
            <person name="Viehboeck T."/>
            <person name="Krause N."/>
            <person name="Rivera-Millot A."/>
            <person name="Nakamura A."/>
            <person name="Vischer N."/>
            <person name="VanNieuwenhze M."/>
            <person name="Brun Y."/>
            <person name="Cava F."/>
            <person name="Bulgheresi S."/>
            <person name="Veyrier F."/>
        </authorList>
    </citation>
    <scope>NUCLEOTIDE SEQUENCE [LARGE SCALE GENOMIC DNA]</scope>
    <source>
        <strain evidence="7 8">SN4</strain>
    </source>
</reference>
<dbReference type="RefSeq" id="WP_082625708.1">
    <property type="nucleotide sequence ID" value="NZ_CABKVG010000010.1"/>
</dbReference>
<evidence type="ECO:0000256" key="4">
    <source>
        <dbReference type="ARBA" id="ARBA00022729"/>
    </source>
</evidence>
<dbReference type="Gene3D" id="3.40.190.10">
    <property type="entry name" value="Periplasmic binding protein-like II"/>
    <property type="match status" value="2"/>
</dbReference>
<comment type="similarity">
    <text evidence="2">Belongs to the prokaryotic sulfate-binding protein family.</text>
</comment>
<dbReference type="PANTHER" id="PTHR30368:SF2">
    <property type="entry name" value="SULFATE-BINDING PROTEIN"/>
    <property type="match status" value="1"/>
</dbReference>
<feature type="signal peptide" evidence="6">
    <location>
        <begin position="1"/>
        <end position="20"/>
    </location>
</feature>
<dbReference type="PROSITE" id="PS51257">
    <property type="entry name" value="PROKAR_LIPOPROTEIN"/>
    <property type="match status" value="1"/>
</dbReference>
<dbReference type="NCBIfam" id="TIGR00971">
    <property type="entry name" value="3a0106s03"/>
    <property type="match status" value="1"/>
</dbReference>
<evidence type="ECO:0000313" key="7">
    <source>
        <dbReference type="EMBL" id="UOO88644.1"/>
    </source>
</evidence>
<sequence length="357" mass="38395">MLRQLSSYALMLTAAATLSACGGQSGDAAKPAATGSASSAAAPAKDGNVTIMNVSYDVMRDFYKEYNPLFEKEYAAKHGGAKITIEQSHGGSSKQALAVANGLKADVVTMNQSSDVELLEHKGLIQPGWAAKLPDNAVPFTSTTVFLVRKGNPKGIQDWNDLIKDGNQIIIAHPKTTGNGRYSFLAAYGQALKANNGDEAKAKAYVAAFLKNVPVMDNGGRAATTTFVQRGIGDVLITFENEANLAAREFGKDKFEIIYPKYSIKAENPVAVVDKVVEGKGTGAVAKEYLDYLWSKPAQELAASLYLRPSNAEVLAANKDKFPAIETFRANDVFGSWDEIMKKFFKDGGVFDEVNKK</sequence>
<name>A0ABY4DYP0_9NEIS</name>
<dbReference type="PANTHER" id="PTHR30368">
    <property type="entry name" value="SULFATE-BINDING PROTEIN"/>
    <property type="match status" value="1"/>
</dbReference>
<evidence type="ECO:0000256" key="6">
    <source>
        <dbReference type="SAM" id="SignalP"/>
    </source>
</evidence>
<evidence type="ECO:0000256" key="3">
    <source>
        <dbReference type="ARBA" id="ARBA00022448"/>
    </source>
</evidence>
<dbReference type="EMBL" id="CP091511">
    <property type="protein sequence ID" value="UOO88644.1"/>
    <property type="molecule type" value="Genomic_DNA"/>
</dbReference>
<accession>A0ABY4DYP0</accession>